<feature type="compositionally biased region" description="Polar residues" evidence="1">
    <location>
        <begin position="142"/>
        <end position="157"/>
    </location>
</feature>
<feature type="compositionally biased region" description="Polar residues" evidence="1">
    <location>
        <begin position="198"/>
        <end position="223"/>
    </location>
</feature>
<comment type="caution">
    <text evidence="3">The sequence shown here is derived from an EMBL/GenBank/DDBJ whole genome shotgun (WGS) entry which is preliminary data.</text>
</comment>
<dbReference type="Proteomes" id="UP000325313">
    <property type="component" value="Unassembled WGS sequence"/>
</dbReference>
<evidence type="ECO:0000256" key="2">
    <source>
        <dbReference type="SAM" id="SignalP"/>
    </source>
</evidence>
<dbReference type="EMBL" id="VDEP01000004">
    <property type="protein sequence ID" value="KAA1137968.1"/>
    <property type="molecule type" value="Genomic_DNA"/>
</dbReference>
<gene>
    <name evidence="3" type="ORF">PGTUg99_015747</name>
</gene>
<evidence type="ECO:0000313" key="3">
    <source>
        <dbReference type="EMBL" id="KAA1137968.1"/>
    </source>
</evidence>
<sequence length="760" mass="87059">MIRSTTMSSAHHLWLLRVNFLLIVYLKLSICSPPTPIPADLEVPTIGALEHRPDSSLDRSESWELLAFQSARKSRKVSSDYDSVVCGVPPVDARISSTDFVLDADRGQWDESELDSSGNGSRHHETVSSAVGDGANSKDKTFPSQSDSPTASNSLDSQHGRQVEISTVSKKRSRDDQLANSEFRQPTQTMLEGEMTAQPESHSQSLLNHADQGQQPIPSSSGHSPIKFEMLPYDEKWHPFFDWVKGYFFQRNSELQSESIKRFLRRLEKEQVTLNEMLPNRKYYKKVSSKDISLEIIHVDEDPDIEDFHDFIILPKGIRGAQARRGKCLINIRVRVTKILEAAELFIGLASLQEIDRVIFGPQWENTRQDFMEWIENLFFEATEDSLPIFGQYSNTWTEAERAANRFGDAQKALAMVLVHQKKHNDVQQTKQRHNEIYSVSLSLLEYWYKIRALKLGRSDPKGHPENLWIFAESVSFWKDDLSRLMKSGIGASKNQNRPQDNVVTPDHQIDNQELDFFAAKIKEHFGNSGDMQHKESLFTVVSRHQKKGESMITQGIRAFIRSELEKSVLALQDHFSRINEPIKVTDLPIYLIPAYHHDHTLETRHVFINLSDGRDGGRTRTDQVTLFESRILKILDSLSILCQIANVNLGVDDPQKTHQILIDWYLASLFKHSAQDGLPLFGWVQLVFPPIHPPEDLFGIPQKFLSKELTTSRPLHRKQAHKLAFLLFSFWYEEIAVKRGLFGPIDDQLLSFGELWQHF</sequence>
<reference evidence="3 4" key="1">
    <citation type="submission" date="2019-05" db="EMBL/GenBank/DDBJ databases">
        <title>Emergence of the Ug99 lineage of the wheat stem rust pathogen through somatic hybridization.</title>
        <authorList>
            <person name="Li F."/>
            <person name="Upadhyaya N.M."/>
            <person name="Sperschneider J."/>
            <person name="Matny O."/>
            <person name="Nguyen-Phuc H."/>
            <person name="Mago R."/>
            <person name="Raley C."/>
            <person name="Miller M.E."/>
            <person name="Silverstein K.A.T."/>
            <person name="Henningsen E."/>
            <person name="Hirsch C.D."/>
            <person name="Visser B."/>
            <person name="Pretorius Z.A."/>
            <person name="Steffenson B.J."/>
            <person name="Schwessinger B."/>
            <person name="Dodds P.N."/>
            <person name="Figueroa M."/>
        </authorList>
    </citation>
    <scope>NUCLEOTIDE SEQUENCE [LARGE SCALE GENOMIC DNA]</scope>
    <source>
        <strain evidence="3 4">Ug99</strain>
    </source>
</reference>
<dbReference type="AlphaFoldDB" id="A0A5B0SJ30"/>
<feature type="signal peptide" evidence="2">
    <location>
        <begin position="1"/>
        <end position="31"/>
    </location>
</feature>
<proteinExistence type="predicted"/>
<accession>A0A5B0SJ30</accession>
<evidence type="ECO:0000313" key="4">
    <source>
        <dbReference type="Proteomes" id="UP000325313"/>
    </source>
</evidence>
<feature type="compositionally biased region" description="Polar residues" evidence="1">
    <location>
        <begin position="178"/>
        <end position="190"/>
    </location>
</feature>
<name>A0A5B0SJ30_PUCGR</name>
<evidence type="ECO:0000256" key="1">
    <source>
        <dbReference type="SAM" id="MobiDB-lite"/>
    </source>
</evidence>
<organism evidence="3 4">
    <name type="scientific">Puccinia graminis f. sp. tritici</name>
    <dbReference type="NCBI Taxonomy" id="56615"/>
    <lineage>
        <taxon>Eukaryota</taxon>
        <taxon>Fungi</taxon>
        <taxon>Dikarya</taxon>
        <taxon>Basidiomycota</taxon>
        <taxon>Pucciniomycotina</taxon>
        <taxon>Pucciniomycetes</taxon>
        <taxon>Pucciniales</taxon>
        <taxon>Pucciniaceae</taxon>
        <taxon>Puccinia</taxon>
    </lineage>
</organism>
<keyword evidence="2" id="KW-0732">Signal</keyword>
<feature type="region of interest" description="Disordered" evidence="1">
    <location>
        <begin position="106"/>
        <end position="223"/>
    </location>
</feature>
<feature type="chain" id="PRO_5022801438" evidence="2">
    <location>
        <begin position="32"/>
        <end position="760"/>
    </location>
</feature>
<protein>
    <submittedName>
        <fullName evidence="3">Uncharacterized protein</fullName>
    </submittedName>
</protein>